<proteinExistence type="predicted"/>
<dbReference type="Proteomes" id="UP000886812">
    <property type="component" value="Unassembled WGS sequence"/>
</dbReference>
<evidence type="ECO:0000313" key="3">
    <source>
        <dbReference type="EMBL" id="HIV04615.1"/>
    </source>
</evidence>
<organism evidence="3 4">
    <name type="scientific">Candidatus Spyradosoma merdigallinarum</name>
    <dbReference type="NCBI Taxonomy" id="2840950"/>
    <lineage>
        <taxon>Bacteria</taxon>
        <taxon>Pseudomonadati</taxon>
        <taxon>Verrucomicrobiota</taxon>
        <taxon>Opitutia</taxon>
        <taxon>Opitutia incertae sedis</taxon>
        <taxon>Candidatus Spyradosoma</taxon>
    </lineage>
</organism>
<feature type="signal peptide" evidence="1">
    <location>
        <begin position="1"/>
        <end position="20"/>
    </location>
</feature>
<keyword evidence="1" id="KW-0732">Signal</keyword>
<feature type="domain" description="ABC-type transport auxiliary lipoprotein component" evidence="2">
    <location>
        <begin position="46"/>
        <end position="194"/>
    </location>
</feature>
<comment type="caution">
    <text evidence="3">The sequence shown here is derived from an EMBL/GenBank/DDBJ whole genome shotgun (WGS) entry which is preliminary data.</text>
</comment>
<feature type="chain" id="PRO_5039533286" evidence="1">
    <location>
        <begin position="21"/>
        <end position="211"/>
    </location>
</feature>
<dbReference type="AlphaFoldDB" id="A0A9D1T1I3"/>
<sequence length="211" mass="21781">MNPKRKIPCLPFAAAVAAVALSGCSFSLFPTGTGSTPTRHFVLSSEAPASENLPAVTFSRVTIPSYLDVPQIVQRDGNEISRSEANRWGEPLARGAARELALRCSAAMAEKGAAGTLSAQRVTVSLDRFDGTLDGNVEISAVYAALPKAAAPHAVPAAKNRLFHASVPVASPNDYAAYVRALDDALDLLAEDIAATLSGAPAQDAAPAAAK</sequence>
<reference evidence="3" key="2">
    <citation type="journal article" date="2021" name="PeerJ">
        <title>Extensive microbial diversity within the chicken gut microbiome revealed by metagenomics and culture.</title>
        <authorList>
            <person name="Gilroy R."/>
            <person name="Ravi A."/>
            <person name="Getino M."/>
            <person name="Pursley I."/>
            <person name="Horton D.L."/>
            <person name="Alikhan N.F."/>
            <person name="Baker D."/>
            <person name="Gharbi K."/>
            <person name="Hall N."/>
            <person name="Watson M."/>
            <person name="Adriaenssens E.M."/>
            <person name="Foster-Nyarko E."/>
            <person name="Jarju S."/>
            <person name="Secka A."/>
            <person name="Antonio M."/>
            <person name="Oren A."/>
            <person name="Chaudhuri R.R."/>
            <person name="La Ragione R."/>
            <person name="Hildebrand F."/>
            <person name="Pallen M.J."/>
        </authorList>
    </citation>
    <scope>NUCLEOTIDE SEQUENCE</scope>
    <source>
        <strain evidence="3">10669</strain>
    </source>
</reference>
<evidence type="ECO:0000259" key="2">
    <source>
        <dbReference type="Pfam" id="PF03886"/>
    </source>
</evidence>
<accession>A0A9D1T1I3</accession>
<protein>
    <submittedName>
        <fullName evidence="3">Membrane integrity-associated transporter subunit PqiC</fullName>
    </submittedName>
</protein>
<dbReference type="InterPro" id="IPR005586">
    <property type="entry name" value="ABC_trans_aux"/>
</dbReference>
<evidence type="ECO:0000256" key="1">
    <source>
        <dbReference type="SAM" id="SignalP"/>
    </source>
</evidence>
<dbReference type="Pfam" id="PF03886">
    <property type="entry name" value="ABC_trans_aux"/>
    <property type="match status" value="1"/>
</dbReference>
<gene>
    <name evidence="3" type="ORF">IAC75_05655</name>
</gene>
<dbReference type="EMBL" id="DVOG01000146">
    <property type="protein sequence ID" value="HIV04615.1"/>
    <property type="molecule type" value="Genomic_DNA"/>
</dbReference>
<evidence type="ECO:0000313" key="4">
    <source>
        <dbReference type="Proteomes" id="UP000886812"/>
    </source>
</evidence>
<dbReference type="SUPFAM" id="SSF159594">
    <property type="entry name" value="XCC0632-like"/>
    <property type="match status" value="1"/>
</dbReference>
<dbReference type="PROSITE" id="PS51257">
    <property type="entry name" value="PROKAR_LIPOPROTEIN"/>
    <property type="match status" value="1"/>
</dbReference>
<reference evidence="3" key="1">
    <citation type="submission" date="2020-10" db="EMBL/GenBank/DDBJ databases">
        <authorList>
            <person name="Gilroy R."/>
        </authorList>
    </citation>
    <scope>NUCLEOTIDE SEQUENCE</scope>
    <source>
        <strain evidence="3">10669</strain>
    </source>
</reference>
<dbReference type="Gene3D" id="3.40.50.10610">
    <property type="entry name" value="ABC-type transport auxiliary lipoprotein component"/>
    <property type="match status" value="1"/>
</dbReference>
<name>A0A9D1T1I3_9BACT</name>